<evidence type="ECO:0000313" key="1">
    <source>
        <dbReference type="EMBL" id="ABS23012.1"/>
    </source>
</evidence>
<dbReference type="STRING" id="315749.Bcer98_2779"/>
<name>A7GSA4_BACCN</name>
<dbReference type="KEGG" id="bcy:Bcer98_2779"/>
<evidence type="ECO:0000313" key="2">
    <source>
        <dbReference type="Proteomes" id="UP000002300"/>
    </source>
</evidence>
<sequence>MMKQMMSFAIVIGSFFCFPPLLYADTPLQVMQKGTKYIADDNPVLYSKLWVRSMQNAVLFHHSDNIRHQDTLHNVTSSSLVKAKKLSFQKAAAYIPRLSQYVSKVGKENIAVYYIAVRYKVKKENPYQLNGMNYFLQVFVKEQGKWKIAESVVAPTEQIIRNGDGFRMKEEKEYGDRRENVK</sequence>
<evidence type="ECO:0008006" key="3">
    <source>
        <dbReference type="Google" id="ProtNLM"/>
    </source>
</evidence>
<dbReference type="Proteomes" id="UP000002300">
    <property type="component" value="Chromosome"/>
</dbReference>
<accession>A7GSA4</accession>
<dbReference type="eggNOG" id="COG2385">
    <property type="taxonomic scope" value="Bacteria"/>
</dbReference>
<organism evidence="1 2">
    <name type="scientific">Bacillus cytotoxicus (strain DSM 22905 / CIP 110041 / 391-98 / NVH 391-98)</name>
    <dbReference type="NCBI Taxonomy" id="315749"/>
    <lineage>
        <taxon>Bacteria</taxon>
        <taxon>Bacillati</taxon>
        <taxon>Bacillota</taxon>
        <taxon>Bacilli</taxon>
        <taxon>Bacillales</taxon>
        <taxon>Bacillaceae</taxon>
        <taxon>Bacillus</taxon>
        <taxon>Bacillus cereus group</taxon>
    </lineage>
</organism>
<dbReference type="EMBL" id="CP000764">
    <property type="protein sequence ID" value="ABS23012.1"/>
    <property type="molecule type" value="Genomic_DNA"/>
</dbReference>
<dbReference type="HOGENOM" id="CLU_1709538_0_0_9"/>
<proteinExistence type="predicted"/>
<reference evidence="1 2" key="1">
    <citation type="journal article" date="2008" name="Chem. Biol. Interact.">
        <title>Extending the Bacillus cereus group genomics to putative food-borne pathogens of different toxicity.</title>
        <authorList>
            <person name="Lapidus A."/>
            <person name="Goltsman E."/>
            <person name="Auger S."/>
            <person name="Galleron N."/>
            <person name="Segurens B."/>
            <person name="Dossat C."/>
            <person name="Land M.L."/>
            <person name="Broussolle V."/>
            <person name="Brillard J."/>
            <person name="Guinebretiere M.H."/>
            <person name="Sanchis V."/>
            <person name="Nguen-The C."/>
            <person name="Lereclus D."/>
            <person name="Richardson P."/>
            <person name="Wincker P."/>
            <person name="Weissenbach J."/>
            <person name="Ehrlich S.D."/>
            <person name="Sorokin A."/>
        </authorList>
    </citation>
    <scope>NUCLEOTIDE SEQUENCE [LARGE SCALE GENOMIC DNA]</scope>
    <source>
        <strain evidence="2">DSM 22905 / CIP 110041 / 391-98 / NVH 391-98</strain>
    </source>
</reference>
<dbReference type="AlphaFoldDB" id="A7GSA4"/>
<gene>
    <name evidence="1" type="ordered locus">Bcer98_2779</name>
</gene>
<keyword evidence="2" id="KW-1185">Reference proteome</keyword>
<protein>
    <recommendedName>
        <fullName evidence="3">Nuclear transport factor 2 family protein</fullName>
    </recommendedName>
</protein>